<dbReference type="InterPro" id="IPR029069">
    <property type="entry name" value="HotDog_dom_sf"/>
</dbReference>
<dbReference type="SUPFAM" id="SSF54637">
    <property type="entry name" value="Thioesterase/thiol ester dehydrase-isomerase"/>
    <property type="match status" value="1"/>
</dbReference>
<dbReference type="Proteomes" id="UP000799778">
    <property type="component" value="Unassembled WGS sequence"/>
</dbReference>
<dbReference type="Pfam" id="PF13279">
    <property type="entry name" value="4HBT_2"/>
    <property type="match status" value="1"/>
</dbReference>
<evidence type="ECO:0008006" key="5">
    <source>
        <dbReference type="Google" id="ProtNLM"/>
    </source>
</evidence>
<dbReference type="PANTHER" id="PTHR12475:SF4">
    <property type="entry name" value="PROTEIN THEM6"/>
    <property type="match status" value="1"/>
</dbReference>
<evidence type="ECO:0000313" key="3">
    <source>
        <dbReference type="EMBL" id="KAF2008829.1"/>
    </source>
</evidence>
<evidence type="ECO:0000313" key="4">
    <source>
        <dbReference type="Proteomes" id="UP000799778"/>
    </source>
</evidence>
<evidence type="ECO:0000256" key="1">
    <source>
        <dbReference type="ARBA" id="ARBA00038476"/>
    </source>
</evidence>
<dbReference type="InterPro" id="IPR051490">
    <property type="entry name" value="THEM6_lcsJ_thioesterase"/>
</dbReference>
<reference evidence="3" key="1">
    <citation type="journal article" date="2020" name="Stud. Mycol.">
        <title>101 Dothideomycetes genomes: a test case for predicting lifestyles and emergence of pathogens.</title>
        <authorList>
            <person name="Haridas S."/>
            <person name="Albert R."/>
            <person name="Binder M."/>
            <person name="Bloem J."/>
            <person name="Labutti K."/>
            <person name="Salamov A."/>
            <person name="Andreopoulos B."/>
            <person name="Baker S."/>
            <person name="Barry K."/>
            <person name="Bills G."/>
            <person name="Bluhm B."/>
            <person name="Cannon C."/>
            <person name="Castanera R."/>
            <person name="Culley D."/>
            <person name="Daum C."/>
            <person name="Ezra D."/>
            <person name="Gonzalez J."/>
            <person name="Henrissat B."/>
            <person name="Kuo A."/>
            <person name="Liang C."/>
            <person name="Lipzen A."/>
            <person name="Lutzoni F."/>
            <person name="Magnuson J."/>
            <person name="Mondo S."/>
            <person name="Nolan M."/>
            <person name="Ohm R."/>
            <person name="Pangilinan J."/>
            <person name="Park H.-J."/>
            <person name="Ramirez L."/>
            <person name="Alfaro M."/>
            <person name="Sun H."/>
            <person name="Tritt A."/>
            <person name="Yoshinaga Y."/>
            <person name="Zwiers L.-H."/>
            <person name="Turgeon B."/>
            <person name="Goodwin S."/>
            <person name="Spatafora J."/>
            <person name="Crous P."/>
            <person name="Grigoriev I."/>
        </authorList>
    </citation>
    <scope>NUCLEOTIDE SEQUENCE</scope>
    <source>
        <strain evidence="3">CBS 175.79</strain>
    </source>
</reference>
<feature type="region of interest" description="Disordered" evidence="2">
    <location>
        <begin position="161"/>
        <end position="185"/>
    </location>
</feature>
<dbReference type="RefSeq" id="XP_033377168.1">
    <property type="nucleotide sequence ID" value="XM_033526304.1"/>
</dbReference>
<sequence length="287" mass="31649">MEAIASSGITISLTPVQAVIGAALGRLFKQIARHLLFGRAKLTVKSAKHGGEALFAPVVTSSYTPLLDIDYNVHKSNSTFFTDLDENRTELMLALFKDVVRPLKTGKDAPKPKMFNMGGTSCIFKKAIAPFARYEISSRVLCWDEKWVYVVSHFTKPGSNKPTEYLLGPKNTKKSTSSEQQAKVDDQQDRIYATAITKFVFKQGRKTCSPESVMLESGLLPTPPTTEGASGLENGVANVKKERDPHWSWEEVQAECNKHLEVAQNFGSLDKLHGTFIGKAGPAMYAY</sequence>
<keyword evidence="4" id="KW-1185">Reference proteome</keyword>
<evidence type="ECO:0000256" key="2">
    <source>
        <dbReference type="SAM" id="MobiDB-lite"/>
    </source>
</evidence>
<organism evidence="3 4">
    <name type="scientific">Aaosphaeria arxii CBS 175.79</name>
    <dbReference type="NCBI Taxonomy" id="1450172"/>
    <lineage>
        <taxon>Eukaryota</taxon>
        <taxon>Fungi</taxon>
        <taxon>Dikarya</taxon>
        <taxon>Ascomycota</taxon>
        <taxon>Pezizomycotina</taxon>
        <taxon>Dothideomycetes</taxon>
        <taxon>Pleosporomycetidae</taxon>
        <taxon>Pleosporales</taxon>
        <taxon>Pleosporales incertae sedis</taxon>
        <taxon>Aaosphaeria</taxon>
    </lineage>
</organism>
<gene>
    <name evidence="3" type="ORF">BU24DRAFT_415567</name>
</gene>
<protein>
    <recommendedName>
        <fullName evidence="5">Thioesterase/thiol ester dehydrase-isomerase</fullName>
    </recommendedName>
</protein>
<accession>A0A6A5X7D2</accession>
<dbReference type="OrthoDB" id="265761at2759"/>
<dbReference type="GeneID" id="54283701"/>
<name>A0A6A5X7D2_9PLEO</name>
<dbReference type="AlphaFoldDB" id="A0A6A5X7D2"/>
<dbReference type="PANTHER" id="PTHR12475">
    <property type="match status" value="1"/>
</dbReference>
<comment type="similarity">
    <text evidence="1">Belongs to the lcsJ thioesterase family.</text>
</comment>
<proteinExistence type="inferred from homology"/>
<dbReference type="EMBL" id="ML978081">
    <property type="protein sequence ID" value="KAF2008829.1"/>
    <property type="molecule type" value="Genomic_DNA"/>
</dbReference>